<reference evidence="7" key="2">
    <citation type="submission" date="2020-09" db="EMBL/GenBank/DDBJ databases">
        <authorList>
            <person name="Sun Q."/>
            <person name="Zhou Y."/>
        </authorList>
    </citation>
    <scope>NUCLEOTIDE SEQUENCE</scope>
    <source>
        <strain evidence="7">CGMCC 4.3508</strain>
    </source>
</reference>
<evidence type="ECO:0000256" key="3">
    <source>
        <dbReference type="ARBA" id="ARBA00022741"/>
    </source>
</evidence>
<dbReference type="EMBL" id="BMMH01000011">
    <property type="protein sequence ID" value="GGL27759.1"/>
    <property type="molecule type" value="Genomic_DNA"/>
</dbReference>
<comment type="caution">
    <text evidence="7">The sequence shown here is derived from an EMBL/GenBank/DDBJ whole genome shotgun (WGS) entry which is preliminary data.</text>
</comment>
<dbReference type="Pfam" id="PF00005">
    <property type="entry name" value="ABC_tran"/>
    <property type="match status" value="1"/>
</dbReference>
<dbReference type="Proteomes" id="UP000638263">
    <property type="component" value="Unassembled WGS sequence"/>
</dbReference>
<dbReference type="PROSITE" id="PS50893">
    <property type="entry name" value="ABC_TRANSPORTER_2"/>
    <property type="match status" value="1"/>
</dbReference>
<dbReference type="CDD" id="cd03268">
    <property type="entry name" value="ABC_BcrA_bacitracin_resist"/>
    <property type="match status" value="1"/>
</dbReference>
<evidence type="ECO:0000259" key="6">
    <source>
        <dbReference type="PROSITE" id="PS50893"/>
    </source>
</evidence>
<keyword evidence="4 7" id="KW-0067">ATP-binding</keyword>
<name>A0A917RU17_9NOCA</name>
<dbReference type="AlphaFoldDB" id="A0A917RU17"/>
<dbReference type="PANTHER" id="PTHR43335">
    <property type="entry name" value="ABC TRANSPORTER, ATP-BINDING PROTEIN"/>
    <property type="match status" value="1"/>
</dbReference>
<dbReference type="SMART" id="SM00382">
    <property type="entry name" value="AAA"/>
    <property type="match status" value="1"/>
</dbReference>
<dbReference type="GO" id="GO:0005524">
    <property type="term" value="F:ATP binding"/>
    <property type="evidence" value="ECO:0007669"/>
    <property type="project" value="UniProtKB-KW"/>
</dbReference>
<evidence type="ECO:0000256" key="5">
    <source>
        <dbReference type="SAM" id="MobiDB-lite"/>
    </source>
</evidence>
<gene>
    <name evidence="7" type="ORF">GCM10011588_48250</name>
</gene>
<keyword evidence="2" id="KW-0813">Transport</keyword>
<dbReference type="SUPFAM" id="SSF52540">
    <property type="entry name" value="P-loop containing nucleoside triphosphate hydrolases"/>
    <property type="match status" value="1"/>
</dbReference>
<evidence type="ECO:0000256" key="4">
    <source>
        <dbReference type="ARBA" id="ARBA00022840"/>
    </source>
</evidence>
<evidence type="ECO:0000313" key="8">
    <source>
        <dbReference type="Proteomes" id="UP000638263"/>
    </source>
</evidence>
<dbReference type="Gene3D" id="3.40.50.300">
    <property type="entry name" value="P-loop containing nucleotide triphosphate hydrolases"/>
    <property type="match status" value="1"/>
</dbReference>
<keyword evidence="3" id="KW-0547">Nucleotide-binding</keyword>
<feature type="region of interest" description="Disordered" evidence="5">
    <location>
        <begin position="310"/>
        <end position="337"/>
    </location>
</feature>
<feature type="compositionally biased region" description="Low complexity" evidence="5">
    <location>
        <begin position="310"/>
        <end position="330"/>
    </location>
</feature>
<evidence type="ECO:0000256" key="1">
    <source>
        <dbReference type="ARBA" id="ARBA00005417"/>
    </source>
</evidence>
<dbReference type="InterPro" id="IPR003593">
    <property type="entry name" value="AAA+_ATPase"/>
</dbReference>
<dbReference type="InterPro" id="IPR003439">
    <property type="entry name" value="ABC_transporter-like_ATP-bd"/>
</dbReference>
<dbReference type="PROSITE" id="PS00211">
    <property type="entry name" value="ABC_TRANSPORTER_1"/>
    <property type="match status" value="1"/>
</dbReference>
<dbReference type="PANTHER" id="PTHR43335:SF4">
    <property type="entry name" value="ABC TRANSPORTER, ATP-BINDING PROTEIN"/>
    <property type="match status" value="1"/>
</dbReference>
<evidence type="ECO:0000256" key="2">
    <source>
        <dbReference type="ARBA" id="ARBA00022448"/>
    </source>
</evidence>
<dbReference type="GO" id="GO:0016887">
    <property type="term" value="F:ATP hydrolysis activity"/>
    <property type="evidence" value="ECO:0007669"/>
    <property type="project" value="InterPro"/>
</dbReference>
<dbReference type="InterPro" id="IPR027417">
    <property type="entry name" value="P-loop_NTPase"/>
</dbReference>
<reference evidence="7" key="1">
    <citation type="journal article" date="2014" name="Int. J. Syst. Evol. Microbiol.">
        <title>Complete genome sequence of Corynebacterium casei LMG S-19264T (=DSM 44701T), isolated from a smear-ripened cheese.</title>
        <authorList>
            <consortium name="US DOE Joint Genome Institute (JGI-PGF)"/>
            <person name="Walter F."/>
            <person name="Albersmeier A."/>
            <person name="Kalinowski J."/>
            <person name="Ruckert C."/>
        </authorList>
    </citation>
    <scope>NUCLEOTIDE SEQUENCE</scope>
    <source>
        <strain evidence="7">CGMCC 4.3508</strain>
    </source>
</reference>
<comment type="similarity">
    <text evidence="1">Belongs to the ABC transporter superfamily.</text>
</comment>
<sequence length="337" mass="35671">MLVVMIEVRGLTKHYGQTVAVQDLTFTVKPGQVTGFLGPNGAGKSTTMRMILGLDRPTAGSALVNGRPYGQLKHPLREVGALLDAKWVHPNRSARAHLEWMAASNGLPKSRVEEVLRLVGLSEVAGKSAGGFSLGMSQRLGLAGALLGDPKILLFDEPVNGLDPEGILWIRRFMQRLAAEGRTVLVSSHLLSEMSQTADHLVVIGRGRLISDSTTSDFIERASESSVRVRSPQLDELRSLLTSNGMTVKQNEGSADGAALVVNGVTSDAVGALAGEHHITLFELAPQRGSLEEAFMRMTGGDVQYHGEVGPPGEVAAAPPGAVAQQPVEPKVLGGTK</sequence>
<protein>
    <submittedName>
        <fullName evidence="7">ABC transporter ATP-binding protein</fullName>
    </submittedName>
</protein>
<dbReference type="InterPro" id="IPR017871">
    <property type="entry name" value="ABC_transporter-like_CS"/>
</dbReference>
<evidence type="ECO:0000313" key="7">
    <source>
        <dbReference type="EMBL" id="GGL27759.1"/>
    </source>
</evidence>
<organism evidence="7 8">
    <name type="scientific">Nocardia jinanensis</name>
    <dbReference type="NCBI Taxonomy" id="382504"/>
    <lineage>
        <taxon>Bacteria</taxon>
        <taxon>Bacillati</taxon>
        <taxon>Actinomycetota</taxon>
        <taxon>Actinomycetes</taxon>
        <taxon>Mycobacteriales</taxon>
        <taxon>Nocardiaceae</taxon>
        <taxon>Nocardia</taxon>
    </lineage>
</organism>
<accession>A0A917RU17</accession>
<proteinExistence type="inferred from homology"/>
<keyword evidence="8" id="KW-1185">Reference proteome</keyword>
<feature type="domain" description="ABC transporter" evidence="6">
    <location>
        <begin position="6"/>
        <end position="231"/>
    </location>
</feature>